<feature type="compositionally biased region" description="Basic and acidic residues" evidence="1">
    <location>
        <begin position="16"/>
        <end position="29"/>
    </location>
</feature>
<evidence type="ECO:0000256" key="1">
    <source>
        <dbReference type="SAM" id="MobiDB-lite"/>
    </source>
</evidence>
<comment type="caution">
    <text evidence="2">The sequence shown here is derived from an EMBL/GenBank/DDBJ whole genome shotgun (WGS) entry which is preliminary data.</text>
</comment>
<proteinExistence type="predicted"/>
<feature type="region of interest" description="Disordered" evidence="1">
    <location>
        <begin position="1"/>
        <end position="90"/>
    </location>
</feature>
<reference evidence="2" key="1">
    <citation type="submission" date="2021-07" db="EMBL/GenBank/DDBJ databases">
        <authorList>
            <person name="Catto M.A."/>
            <person name="Jacobson A."/>
            <person name="Kennedy G."/>
            <person name="Labadie P."/>
            <person name="Hunt B.G."/>
            <person name="Srinivasan R."/>
        </authorList>
    </citation>
    <scope>NUCLEOTIDE SEQUENCE</scope>
    <source>
        <strain evidence="2">PL_HMW_Pooled</strain>
        <tissue evidence="2">Head</tissue>
    </source>
</reference>
<evidence type="ECO:0000313" key="3">
    <source>
        <dbReference type="Proteomes" id="UP001219518"/>
    </source>
</evidence>
<keyword evidence="3" id="KW-1185">Reference proteome</keyword>
<feature type="compositionally biased region" description="Acidic residues" evidence="1">
    <location>
        <begin position="46"/>
        <end position="61"/>
    </location>
</feature>
<sequence length="659" mass="76290">MKRKRDHTPFLMAPKIKRDSTMEKKIENWKRKRSNSEEDIILISSSDDDDDCSVNDDDNNNNDDVVLISDDSDSDSSKQSKDIKRPFKPNLSVSEKRDRVDFLYISDDSSDLKDVPIFIKEEKYAPSLYEKKDSITELSELSDDTIDLPDIPIFIKAENEHPVPSNSSELVQEDSKASDSAVAVNNDKHSDKVKENTIRKSLSVDLEIVKRNMFNTIIAGNLKENIYECSINPDKCVSIHSKDSPLPTGLIFQSLIETQIDNEEKLRSFALRLMLRTVDKKQYLNLSLCNLLVKVLVGSKELNVTSINDYYIGISILHKQLHLHPPCKPQMRQYYVMLCTKWFETILDKAEEAFQSDQFKCQIQRKEGEKQQFDSSFILSDLADVALKKERETHEKYLNQSKEEKLERITLLLKFFTDLFKLNTTVWSVKHWTIKCCPFRQDIQPLLSLITWTKRSEFGCTNTFVKKIFHLFTNSSEESSLHQLCGDLISLYAAIIQRWEKACIPHMGAASRDFARSLYLEIKNLPKFVKCFSHLHPDWLKFHVISFHLGVDQPANFYKMKEVILKTLRHIQEKRFIGSPGEAEEMCFQAIRSMMGMFELKSSIPKTCGLIDRVIEDDTLWFRDSIQSENISENIHTITIALGAVKDKTEYFYGFDLDL</sequence>
<dbReference type="Proteomes" id="UP001219518">
    <property type="component" value="Unassembled WGS sequence"/>
</dbReference>
<organism evidence="2 3">
    <name type="scientific">Frankliniella fusca</name>
    <dbReference type="NCBI Taxonomy" id="407009"/>
    <lineage>
        <taxon>Eukaryota</taxon>
        <taxon>Metazoa</taxon>
        <taxon>Ecdysozoa</taxon>
        <taxon>Arthropoda</taxon>
        <taxon>Hexapoda</taxon>
        <taxon>Insecta</taxon>
        <taxon>Pterygota</taxon>
        <taxon>Neoptera</taxon>
        <taxon>Paraneoptera</taxon>
        <taxon>Thysanoptera</taxon>
        <taxon>Terebrantia</taxon>
        <taxon>Thripoidea</taxon>
        <taxon>Thripidae</taxon>
        <taxon>Frankliniella</taxon>
    </lineage>
</organism>
<name>A0AAE1HTN6_9NEOP</name>
<dbReference type="AlphaFoldDB" id="A0AAE1HTN6"/>
<reference evidence="2" key="2">
    <citation type="journal article" date="2023" name="BMC Genomics">
        <title>Pest status, molecular evolution, and epigenetic factors derived from the genome assembly of Frankliniella fusca, a thysanopteran phytovirus vector.</title>
        <authorList>
            <person name="Catto M.A."/>
            <person name="Labadie P.E."/>
            <person name="Jacobson A.L."/>
            <person name="Kennedy G.G."/>
            <person name="Srinivasan R."/>
            <person name="Hunt B.G."/>
        </authorList>
    </citation>
    <scope>NUCLEOTIDE SEQUENCE</scope>
    <source>
        <strain evidence="2">PL_HMW_Pooled</strain>
    </source>
</reference>
<gene>
    <name evidence="2" type="ORF">KUF71_002784</name>
</gene>
<evidence type="ECO:0000313" key="2">
    <source>
        <dbReference type="EMBL" id="KAK3927237.1"/>
    </source>
</evidence>
<dbReference type="EMBL" id="JAHWGI010001284">
    <property type="protein sequence ID" value="KAK3927237.1"/>
    <property type="molecule type" value="Genomic_DNA"/>
</dbReference>
<protein>
    <submittedName>
        <fullName evidence="2">tRNA modification GTPase MnmE</fullName>
    </submittedName>
</protein>
<accession>A0AAE1HTN6</accession>
<feature type="compositionally biased region" description="Basic and acidic residues" evidence="1">
    <location>
        <begin position="75"/>
        <end position="85"/>
    </location>
</feature>